<feature type="compositionally biased region" description="Pro residues" evidence="2">
    <location>
        <begin position="1"/>
        <end position="11"/>
    </location>
</feature>
<protein>
    <recommendedName>
        <fullName evidence="4">BHLH domain-containing protein</fullName>
    </recommendedName>
</protein>
<evidence type="ECO:0000256" key="2">
    <source>
        <dbReference type="SAM" id="MobiDB-lite"/>
    </source>
</evidence>
<feature type="region of interest" description="Disordered" evidence="2">
    <location>
        <begin position="34"/>
        <end position="121"/>
    </location>
</feature>
<feature type="compositionally biased region" description="Low complexity" evidence="2">
    <location>
        <begin position="281"/>
        <end position="295"/>
    </location>
</feature>
<dbReference type="EMBL" id="HBGK01028097">
    <property type="protein sequence ID" value="CAD9286187.1"/>
    <property type="molecule type" value="Transcribed_RNA"/>
</dbReference>
<feature type="region of interest" description="Disordered" evidence="2">
    <location>
        <begin position="370"/>
        <end position="403"/>
    </location>
</feature>
<organism evidence="3">
    <name type="scientific">Grammatophora oceanica</name>
    <dbReference type="NCBI Taxonomy" id="210454"/>
    <lineage>
        <taxon>Eukaryota</taxon>
        <taxon>Sar</taxon>
        <taxon>Stramenopiles</taxon>
        <taxon>Ochrophyta</taxon>
        <taxon>Bacillariophyta</taxon>
        <taxon>Fragilariophyceae</taxon>
        <taxon>Fragilariophycidae</taxon>
        <taxon>Rhabdonematales</taxon>
        <taxon>Grammatophoraceae</taxon>
        <taxon>Grammatophora</taxon>
    </lineage>
</organism>
<accession>A0A7S1V4Z5</accession>
<evidence type="ECO:0000256" key="1">
    <source>
        <dbReference type="SAM" id="Coils"/>
    </source>
</evidence>
<dbReference type="SUPFAM" id="SSF47459">
    <property type="entry name" value="HLH, helix-loop-helix DNA-binding domain"/>
    <property type="match status" value="1"/>
</dbReference>
<gene>
    <name evidence="3" type="ORF">GOCE00092_LOCUS14559</name>
</gene>
<dbReference type="InterPro" id="IPR036638">
    <property type="entry name" value="HLH_DNA-bd_sf"/>
</dbReference>
<feature type="compositionally biased region" description="Low complexity" evidence="2">
    <location>
        <begin position="76"/>
        <end position="95"/>
    </location>
</feature>
<name>A0A7S1V4Z5_9STRA</name>
<sequence>MASSNQPPPHSPGLGSTAFSSAFTEEDIHAFMSVMGEEVVGPQQRLPAPHETARDDVPVSSTVASNTCPPPVPPTISISSHHGGSSSQESGAAIAEVEDDAKAQARSERKRSREKQRRSDVNKQFADLADIIRKIETEDASTRFVGSATSNGLPLASRTGPTNRVDLMARTIHMLEQLHSTNKKHKSQRSSLEKQLEEMKKVAEDTAARLKEATSYQQGPQKQVVMMVPMMMTPSADGRVSQMPTGAPPGAFMQPQPFMNTMSGYPGAATMPGYAMAPQPHATPVAAPTTAASAPKPAPSAPAPPVAVAAAPSMAMAPSAGPAAASVPVTANMMMQPQYQMMFPQPMMPPTMMVPRAAAPVATAAPAAPTTAAAPVATTTTQQQQPQGEPKSAPDAAAPAIGENLAHCA</sequence>
<feature type="compositionally biased region" description="Low complexity" evidence="2">
    <location>
        <begin position="370"/>
        <end position="387"/>
    </location>
</feature>
<dbReference type="GO" id="GO:0046983">
    <property type="term" value="F:protein dimerization activity"/>
    <property type="evidence" value="ECO:0007669"/>
    <property type="project" value="InterPro"/>
</dbReference>
<proteinExistence type="predicted"/>
<evidence type="ECO:0008006" key="4">
    <source>
        <dbReference type="Google" id="ProtNLM"/>
    </source>
</evidence>
<keyword evidence="1" id="KW-0175">Coiled coil</keyword>
<feature type="coiled-coil region" evidence="1">
    <location>
        <begin position="175"/>
        <end position="213"/>
    </location>
</feature>
<evidence type="ECO:0000313" key="3">
    <source>
        <dbReference type="EMBL" id="CAD9286187.1"/>
    </source>
</evidence>
<reference evidence="3" key="1">
    <citation type="submission" date="2021-01" db="EMBL/GenBank/DDBJ databases">
        <authorList>
            <person name="Corre E."/>
            <person name="Pelletier E."/>
            <person name="Niang G."/>
            <person name="Scheremetjew M."/>
            <person name="Finn R."/>
            <person name="Kale V."/>
            <person name="Holt S."/>
            <person name="Cochrane G."/>
            <person name="Meng A."/>
            <person name="Brown T."/>
            <person name="Cohen L."/>
        </authorList>
    </citation>
    <scope>NUCLEOTIDE SEQUENCE</scope>
    <source>
        <strain evidence="3">CCMP 410</strain>
    </source>
</reference>
<dbReference type="Gene3D" id="4.10.280.10">
    <property type="entry name" value="Helix-loop-helix DNA-binding domain"/>
    <property type="match status" value="1"/>
</dbReference>
<dbReference type="AlphaFoldDB" id="A0A7S1V4Z5"/>
<feature type="region of interest" description="Disordered" evidence="2">
    <location>
        <begin position="1"/>
        <end position="21"/>
    </location>
</feature>
<feature type="region of interest" description="Disordered" evidence="2">
    <location>
        <begin position="281"/>
        <end position="301"/>
    </location>
</feature>